<evidence type="ECO:0000256" key="10">
    <source>
        <dbReference type="SAM" id="MobiDB-lite"/>
    </source>
</evidence>
<dbReference type="GO" id="GO:0012505">
    <property type="term" value="C:endomembrane system"/>
    <property type="evidence" value="ECO:0007669"/>
    <property type="project" value="TreeGrafter"/>
</dbReference>
<feature type="domain" description="Cation/H+ exchanger transmembrane" evidence="12">
    <location>
        <begin position="48"/>
        <end position="426"/>
    </location>
</feature>
<dbReference type="Gene3D" id="1.20.1530.20">
    <property type="match status" value="1"/>
</dbReference>
<dbReference type="InterPro" id="IPR057290">
    <property type="entry name" value="CHX17_C"/>
</dbReference>
<dbReference type="Proteomes" id="UP001157006">
    <property type="component" value="Chromosome 2"/>
</dbReference>
<dbReference type="InterPro" id="IPR050794">
    <property type="entry name" value="CPA2_transporter"/>
</dbReference>
<evidence type="ECO:0000256" key="5">
    <source>
        <dbReference type="ARBA" id="ARBA00022958"/>
    </source>
</evidence>
<feature type="compositionally biased region" description="Polar residues" evidence="10">
    <location>
        <begin position="770"/>
        <end position="781"/>
    </location>
</feature>
<dbReference type="GO" id="GO:0006885">
    <property type="term" value="P:regulation of pH"/>
    <property type="evidence" value="ECO:0007669"/>
    <property type="project" value="TreeGrafter"/>
</dbReference>
<dbReference type="Pfam" id="PF23256">
    <property type="entry name" value="CHX17_2nd"/>
    <property type="match status" value="1"/>
</dbReference>
<evidence type="ECO:0000256" key="3">
    <source>
        <dbReference type="ARBA" id="ARBA00022538"/>
    </source>
</evidence>
<evidence type="ECO:0008006" key="17">
    <source>
        <dbReference type="Google" id="ProtNLM"/>
    </source>
</evidence>
<keyword evidence="16" id="KW-1185">Reference proteome</keyword>
<protein>
    <recommendedName>
        <fullName evidence="17">Cation/H+ exchanger domain-containing protein</fullName>
    </recommendedName>
</protein>
<dbReference type="EMBL" id="OX451737">
    <property type="protein sequence ID" value="CAI8597392.1"/>
    <property type="molecule type" value="Genomic_DNA"/>
</dbReference>
<proteinExistence type="inferred from homology"/>
<evidence type="ECO:0000259" key="14">
    <source>
        <dbReference type="Pfam" id="PF23259"/>
    </source>
</evidence>
<evidence type="ECO:0000256" key="11">
    <source>
        <dbReference type="SAM" id="Phobius"/>
    </source>
</evidence>
<feature type="transmembrane region" description="Helical" evidence="11">
    <location>
        <begin position="408"/>
        <end position="430"/>
    </location>
</feature>
<accession>A0AAV0ZN90</accession>
<evidence type="ECO:0000313" key="16">
    <source>
        <dbReference type="Proteomes" id="UP001157006"/>
    </source>
</evidence>
<feature type="transmembrane region" description="Helical" evidence="11">
    <location>
        <begin position="376"/>
        <end position="396"/>
    </location>
</feature>
<dbReference type="AlphaFoldDB" id="A0AAV0ZN90"/>
<feature type="transmembrane region" description="Helical" evidence="11">
    <location>
        <begin position="126"/>
        <end position="149"/>
    </location>
</feature>
<dbReference type="InterPro" id="IPR006153">
    <property type="entry name" value="Cation/H_exchanger_TM"/>
</dbReference>
<evidence type="ECO:0000259" key="12">
    <source>
        <dbReference type="Pfam" id="PF00999"/>
    </source>
</evidence>
<feature type="transmembrane region" description="Helical" evidence="11">
    <location>
        <begin position="32"/>
        <end position="49"/>
    </location>
</feature>
<keyword evidence="6 11" id="KW-1133">Transmembrane helix</keyword>
<organism evidence="15 16">
    <name type="scientific">Vicia faba</name>
    <name type="common">Broad bean</name>
    <name type="synonym">Faba vulgaris</name>
    <dbReference type="NCBI Taxonomy" id="3906"/>
    <lineage>
        <taxon>Eukaryota</taxon>
        <taxon>Viridiplantae</taxon>
        <taxon>Streptophyta</taxon>
        <taxon>Embryophyta</taxon>
        <taxon>Tracheophyta</taxon>
        <taxon>Spermatophyta</taxon>
        <taxon>Magnoliopsida</taxon>
        <taxon>eudicotyledons</taxon>
        <taxon>Gunneridae</taxon>
        <taxon>Pentapetalae</taxon>
        <taxon>rosids</taxon>
        <taxon>fabids</taxon>
        <taxon>Fabales</taxon>
        <taxon>Fabaceae</taxon>
        <taxon>Papilionoideae</taxon>
        <taxon>50 kb inversion clade</taxon>
        <taxon>NPAAA clade</taxon>
        <taxon>Hologalegina</taxon>
        <taxon>IRL clade</taxon>
        <taxon>Fabeae</taxon>
        <taxon>Vicia</taxon>
    </lineage>
</organism>
<keyword evidence="4 11" id="KW-0812">Transmembrane</keyword>
<reference evidence="15 16" key="1">
    <citation type="submission" date="2023-01" db="EMBL/GenBank/DDBJ databases">
        <authorList>
            <person name="Kreplak J."/>
        </authorList>
    </citation>
    <scope>NUCLEOTIDE SEQUENCE [LARGE SCALE GENOMIC DNA]</scope>
</reference>
<sequence length="883" mass="98058">MNTKNSTVICTSPLLDTHTNVWMLGNPLSSPTSLLFLQLSIITIVTQFLDVCLRPLGQTSLVSYILGGLVFGPSILGHKETLTRFLFPMKSALVLNTVATFFLGFFYFICCVKMDTATMLKTEKQAITIGLSVFLLTFIIPLGLSFALISFVGMDKSLIEALPLIAISQSLTVFISISVLLTELKILNTNVGRLALSSAMFTDVFSFSITVFLFAVLQVKTSNKSMLTLVWILLSIGGLIVFIIYALRPILKWYIARLNGKPVSELCVVSIFLCVLLCAFLSEVVGQHYVMGIVFFGLAVPEGPPLGSTLISKLETLTCGFMYPLYLAVSGLQTDIFKINIHTSWIITVVVMVSFFVKIVAVMLPGYYYKVPMRDCFVIGLLLNGRGIAELTLYNVWKEGKQLTGQQFSLLVLTLLLINAIIAPLVKFVLNPSGQYRAGKRSSIQHMRRDSEFRLMACFYKNESSTTMFNIIEASCASVESNVTVIALLLAEILGRSRPLLVAHQPHDTLRTTSCYSAPLDKALKQYARLNDGCAHEESFTSISDFDTVHEDVCRISLDRIANILIMPFHKKWEIDGTVVGNNRTIQTININVLEGAPCSVGILIDRAILSGSASLLLGKSAYYVAVIFIGGADDAEALAYASRMVRHECVNVSVIRFLIFGEENSKERKRNTDLVEDYRYYNTGNRRFEITEEVVKDGIEFSSIIRRVIDCFDLVMVGKSHPQSVLLHGHDQWCECPELGVIGDMLASPDFVTKASLLVVQQQRMGGNFTTHNVTPSQKDPSVRDVSMGGSPIPSCSISVETPSSYEYNSSPSMERSMGQWAIKKNGKTKENESSSEPSPNIVQDTRNKRVAAMEKLTQLMEEENILNKEEMRFKLKEKYGF</sequence>
<evidence type="ECO:0000256" key="2">
    <source>
        <dbReference type="ARBA" id="ARBA00022448"/>
    </source>
</evidence>
<feature type="region of interest" description="Disordered" evidence="10">
    <location>
        <begin position="770"/>
        <end position="795"/>
    </location>
</feature>
<feature type="transmembrane region" description="Helical" evidence="11">
    <location>
        <begin position="61"/>
        <end position="78"/>
    </location>
</feature>
<feature type="transmembrane region" description="Helical" evidence="11">
    <location>
        <begin position="314"/>
        <end position="332"/>
    </location>
</feature>
<dbReference type="GO" id="GO:0006813">
    <property type="term" value="P:potassium ion transport"/>
    <property type="evidence" value="ECO:0007669"/>
    <property type="project" value="UniProtKB-KW"/>
</dbReference>
<feature type="transmembrane region" description="Helical" evidence="11">
    <location>
        <begin position="161"/>
        <end position="182"/>
    </location>
</feature>
<evidence type="ECO:0000259" key="13">
    <source>
        <dbReference type="Pfam" id="PF23256"/>
    </source>
</evidence>
<dbReference type="PANTHER" id="PTHR32468">
    <property type="entry name" value="CATION/H + ANTIPORTER"/>
    <property type="match status" value="1"/>
</dbReference>
<feature type="region of interest" description="Disordered" evidence="10">
    <location>
        <begin position="826"/>
        <end position="848"/>
    </location>
</feature>
<keyword evidence="5" id="KW-0630">Potassium</keyword>
<evidence type="ECO:0000256" key="1">
    <source>
        <dbReference type="ARBA" id="ARBA00004141"/>
    </source>
</evidence>
<dbReference type="InterPro" id="IPR038770">
    <property type="entry name" value="Na+/solute_symporter_sf"/>
</dbReference>
<feature type="domain" description="Cation/H(+) antiporter central" evidence="13">
    <location>
        <begin position="539"/>
        <end position="612"/>
    </location>
</feature>
<dbReference type="PANTHER" id="PTHR32468:SF35">
    <property type="entry name" value="CATION_H+ EXCHANGER DOMAIN-CONTAINING PROTEIN"/>
    <property type="match status" value="1"/>
</dbReference>
<feature type="domain" description="Cation/H(+) antiporter C-terminal" evidence="14">
    <location>
        <begin position="625"/>
        <end position="764"/>
    </location>
</feature>
<feature type="transmembrane region" description="Helical" evidence="11">
    <location>
        <begin position="263"/>
        <end position="282"/>
    </location>
</feature>
<feature type="transmembrane region" description="Helical" evidence="11">
    <location>
        <begin position="93"/>
        <end position="114"/>
    </location>
</feature>
<feature type="transmembrane region" description="Helical" evidence="11">
    <location>
        <begin position="229"/>
        <end position="251"/>
    </location>
</feature>
<comment type="subcellular location">
    <subcellularLocation>
        <location evidence="1">Membrane</location>
        <topology evidence="1">Multi-pass membrane protein</topology>
    </subcellularLocation>
</comment>
<dbReference type="InterPro" id="IPR057291">
    <property type="entry name" value="CHX17_2nd"/>
</dbReference>
<dbReference type="GO" id="GO:1902600">
    <property type="term" value="P:proton transmembrane transport"/>
    <property type="evidence" value="ECO:0007669"/>
    <property type="project" value="InterPro"/>
</dbReference>
<comment type="similarity">
    <text evidence="9">Belongs to the monovalent cation:proton antiporter 2 (CPA2) transporter (TC 2.A.37) family. CHX (TC 2.A.37.4) subfamily.</text>
</comment>
<keyword evidence="2" id="KW-0813">Transport</keyword>
<evidence type="ECO:0000256" key="7">
    <source>
        <dbReference type="ARBA" id="ARBA00023065"/>
    </source>
</evidence>
<evidence type="ECO:0000256" key="9">
    <source>
        <dbReference type="ARBA" id="ARBA00038341"/>
    </source>
</evidence>
<evidence type="ECO:0000256" key="6">
    <source>
        <dbReference type="ARBA" id="ARBA00022989"/>
    </source>
</evidence>
<name>A0AAV0ZN90_VICFA</name>
<evidence type="ECO:0000256" key="8">
    <source>
        <dbReference type="ARBA" id="ARBA00023136"/>
    </source>
</evidence>
<evidence type="ECO:0000313" key="15">
    <source>
        <dbReference type="EMBL" id="CAI8597392.1"/>
    </source>
</evidence>
<evidence type="ECO:0000256" key="4">
    <source>
        <dbReference type="ARBA" id="ARBA00022692"/>
    </source>
</evidence>
<dbReference type="Pfam" id="PF00999">
    <property type="entry name" value="Na_H_Exchanger"/>
    <property type="match status" value="1"/>
</dbReference>
<feature type="transmembrane region" description="Helical" evidence="11">
    <location>
        <begin position="194"/>
        <end position="217"/>
    </location>
</feature>
<dbReference type="GO" id="GO:0016020">
    <property type="term" value="C:membrane"/>
    <property type="evidence" value="ECO:0007669"/>
    <property type="project" value="UniProtKB-SubCell"/>
</dbReference>
<gene>
    <name evidence="15" type="ORF">VFH_II079400</name>
</gene>
<feature type="transmembrane region" description="Helical" evidence="11">
    <location>
        <begin position="344"/>
        <end position="364"/>
    </location>
</feature>
<dbReference type="Pfam" id="PF23259">
    <property type="entry name" value="CHX17_C"/>
    <property type="match status" value="1"/>
</dbReference>
<keyword evidence="3" id="KW-0633">Potassium transport</keyword>
<dbReference type="GO" id="GO:0015297">
    <property type="term" value="F:antiporter activity"/>
    <property type="evidence" value="ECO:0007669"/>
    <property type="project" value="InterPro"/>
</dbReference>
<keyword evidence="7" id="KW-0406">Ion transport</keyword>
<keyword evidence="8 11" id="KW-0472">Membrane</keyword>